<comment type="caution">
    <text evidence="1">The sequence shown here is derived from an EMBL/GenBank/DDBJ whole genome shotgun (WGS) entry which is preliminary data.</text>
</comment>
<sequence length="89" mass="9814">MEEIQKIALEYMRNEDKKCSSVPRNSVPKAGKFHDYTPLNASIAEIYQQVSNKGSCLELDRSGPGLVLTSHSTVTTTEPMDIGQKTVLS</sequence>
<dbReference type="Proteomes" id="UP001341840">
    <property type="component" value="Unassembled WGS sequence"/>
</dbReference>
<dbReference type="EMBL" id="JASCZI010181889">
    <property type="protein sequence ID" value="MED6186268.1"/>
    <property type="molecule type" value="Genomic_DNA"/>
</dbReference>
<name>A0ABU6WNI8_9FABA</name>
<evidence type="ECO:0000313" key="1">
    <source>
        <dbReference type="EMBL" id="MED6186268.1"/>
    </source>
</evidence>
<reference evidence="1 2" key="1">
    <citation type="journal article" date="2023" name="Plants (Basel)">
        <title>Bridging the Gap: Combining Genomics and Transcriptomics Approaches to Understand Stylosanthes scabra, an Orphan Legume from the Brazilian Caatinga.</title>
        <authorList>
            <person name="Ferreira-Neto J.R.C."/>
            <person name="da Silva M.D."/>
            <person name="Binneck E."/>
            <person name="de Melo N.F."/>
            <person name="da Silva R.H."/>
            <person name="de Melo A.L.T.M."/>
            <person name="Pandolfi V."/>
            <person name="Bustamante F.O."/>
            <person name="Brasileiro-Vidal A.C."/>
            <person name="Benko-Iseppon A.M."/>
        </authorList>
    </citation>
    <scope>NUCLEOTIDE SEQUENCE [LARGE SCALE GENOMIC DNA]</scope>
    <source>
        <tissue evidence="1">Leaves</tissue>
    </source>
</reference>
<evidence type="ECO:0000313" key="2">
    <source>
        <dbReference type="Proteomes" id="UP001341840"/>
    </source>
</evidence>
<proteinExistence type="predicted"/>
<organism evidence="1 2">
    <name type="scientific">Stylosanthes scabra</name>
    <dbReference type="NCBI Taxonomy" id="79078"/>
    <lineage>
        <taxon>Eukaryota</taxon>
        <taxon>Viridiplantae</taxon>
        <taxon>Streptophyta</taxon>
        <taxon>Embryophyta</taxon>
        <taxon>Tracheophyta</taxon>
        <taxon>Spermatophyta</taxon>
        <taxon>Magnoliopsida</taxon>
        <taxon>eudicotyledons</taxon>
        <taxon>Gunneridae</taxon>
        <taxon>Pentapetalae</taxon>
        <taxon>rosids</taxon>
        <taxon>fabids</taxon>
        <taxon>Fabales</taxon>
        <taxon>Fabaceae</taxon>
        <taxon>Papilionoideae</taxon>
        <taxon>50 kb inversion clade</taxon>
        <taxon>dalbergioids sensu lato</taxon>
        <taxon>Dalbergieae</taxon>
        <taxon>Pterocarpus clade</taxon>
        <taxon>Stylosanthes</taxon>
    </lineage>
</organism>
<keyword evidence="2" id="KW-1185">Reference proteome</keyword>
<protein>
    <submittedName>
        <fullName evidence="1">Uncharacterized protein</fullName>
    </submittedName>
</protein>
<accession>A0ABU6WNI8</accession>
<gene>
    <name evidence="1" type="ORF">PIB30_065181</name>
</gene>